<proteinExistence type="predicted"/>
<dbReference type="GO" id="GO:0016491">
    <property type="term" value="F:oxidoreductase activity"/>
    <property type="evidence" value="ECO:0007669"/>
    <property type="project" value="UniProtKB-KW"/>
</dbReference>
<dbReference type="PANTHER" id="PTHR43359">
    <property type="entry name" value="FORMATE HYDROGENLYASE SUBUNIT 4"/>
    <property type="match status" value="1"/>
</dbReference>
<comment type="caution">
    <text evidence="6">The sequence shown here is derived from an EMBL/GenBank/DDBJ whole genome shotgun (WGS) entry which is preliminary data.</text>
</comment>
<dbReference type="InterPro" id="IPR052561">
    <property type="entry name" value="ComplexI_Subunit1"/>
</dbReference>
<keyword evidence="7" id="KW-1185">Reference proteome</keyword>
<dbReference type="Pfam" id="PF00146">
    <property type="entry name" value="NADHdh"/>
    <property type="match status" value="1"/>
</dbReference>
<dbReference type="EC" id="1.-.-.-" evidence="6"/>
<name>A0ABW4JE90_9BACL</name>
<keyword evidence="3 5" id="KW-1133">Transmembrane helix</keyword>
<comment type="subcellular location">
    <subcellularLocation>
        <location evidence="1">Membrane</location>
        <topology evidence="1">Multi-pass membrane protein</topology>
    </subcellularLocation>
</comment>
<keyword evidence="6" id="KW-0560">Oxidoreductase</keyword>
<feature type="transmembrane region" description="Helical" evidence="5">
    <location>
        <begin position="291"/>
        <end position="311"/>
    </location>
</feature>
<evidence type="ECO:0000313" key="7">
    <source>
        <dbReference type="Proteomes" id="UP001597079"/>
    </source>
</evidence>
<evidence type="ECO:0000256" key="1">
    <source>
        <dbReference type="ARBA" id="ARBA00004141"/>
    </source>
</evidence>
<feature type="transmembrane region" description="Helical" evidence="5">
    <location>
        <begin position="170"/>
        <end position="190"/>
    </location>
</feature>
<evidence type="ECO:0000313" key="6">
    <source>
        <dbReference type="EMBL" id="MFD1674019.1"/>
    </source>
</evidence>
<organism evidence="6 7">
    <name type="scientific">Alicyclobacillus fodiniaquatilis</name>
    <dbReference type="NCBI Taxonomy" id="1661150"/>
    <lineage>
        <taxon>Bacteria</taxon>
        <taxon>Bacillati</taxon>
        <taxon>Bacillota</taxon>
        <taxon>Bacilli</taxon>
        <taxon>Bacillales</taxon>
        <taxon>Alicyclobacillaceae</taxon>
        <taxon>Alicyclobacillus</taxon>
    </lineage>
</organism>
<dbReference type="RefSeq" id="WP_377941690.1">
    <property type="nucleotide sequence ID" value="NZ_JBHUCX010000014.1"/>
</dbReference>
<feature type="transmembrane region" description="Helical" evidence="5">
    <location>
        <begin position="257"/>
        <end position="279"/>
    </location>
</feature>
<accession>A0ABW4JE90</accession>
<dbReference type="PANTHER" id="PTHR43359:SF1">
    <property type="entry name" value="FORMATE HYDROGENLYASE SUBUNIT 4-RELATED"/>
    <property type="match status" value="1"/>
</dbReference>
<keyword evidence="4 5" id="KW-0472">Membrane</keyword>
<dbReference type="EMBL" id="JBHUCX010000014">
    <property type="protein sequence ID" value="MFD1674019.1"/>
    <property type="molecule type" value="Genomic_DNA"/>
</dbReference>
<evidence type="ECO:0000256" key="4">
    <source>
        <dbReference type="ARBA" id="ARBA00023136"/>
    </source>
</evidence>
<feature type="transmembrane region" description="Helical" evidence="5">
    <location>
        <begin position="224"/>
        <end position="245"/>
    </location>
</feature>
<evidence type="ECO:0000256" key="5">
    <source>
        <dbReference type="SAM" id="Phobius"/>
    </source>
</evidence>
<feature type="transmembrane region" description="Helical" evidence="5">
    <location>
        <begin position="132"/>
        <end position="149"/>
    </location>
</feature>
<protein>
    <submittedName>
        <fullName evidence="6">Respiratory chain complex I subunit 1 family protein</fullName>
        <ecNumber evidence="6">1.-.-.-</ecNumber>
    </submittedName>
</protein>
<reference evidence="7" key="1">
    <citation type="journal article" date="2019" name="Int. J. Syst. Evol. Microbiol.">
        <title>The Global Catalogue of Microorganisms (GCM) 10K type strain sequencing project: providing services to taxonomists for standard genome sequencing and annotation.</title>
        <authorList>
            <consortium name="The Broad Institute Genomics Platform"/>
            <consortium name="The Broad Institute Genome Sequencing Center for Infectious Disease"/>
            <person name="Wu L."/>
            <person name="Ma J."/>
        </authorList>
    </citation>
    <scope>NUCLEOTIDE SEQUENCE [LARGE SCALE GENOMIC DNA]</scope>
    <source>
        <strain evidence="7">CGMCC 1.12286</strain>
    </source>
</reference>
<evidence type="ECO:0000256" key="2">
    <source>
        <dbReference type="ARBA" id="ARBA00022692"/>
    </source>
</evidence>
<gene>
    <name evidence="6" type="ORF">ACFSB2_04750</name>
</gene>
<dbReference type="Proteomes" id="UP001597079">
    <property type="component" value="Unassembled WGS sequence"/>
</dbReference>
<evidence type="ECO:0000256" key="3">
    <source>
        <dbReference type="ARBA" id="ARBA00022989"/>
    </source>
</evidence>
<feature type="transmembrane region" description="Helical" evidence="5">
    <location>
        <begin position="90"/>
        <end position="112"/>
    </location>
</feature>
<sequence>MMHVVLSFVQIIFLVGVAPLIQGIVKKTKALLQGRHGPPIWQPYYDLRKFLRKDEVVSTHASWLFLITPYVVFAITLTIVAMIPVFTTQALLAATGQLLLVVYLFALARFFTALAGMDTGSSFGAMGSSRDMFVSALAEPVLFVTLLSVSLPTKTTNVTLMTERMVANHALLLSPTFYLACLAFFILVVTETGRIPVDNPDTHLELTMMHEGMLLEYSGKRLGLMMWSAWIKQVLMFTLLIDFYFPWGIDSRGRGWLLLASLAAFLLKLIMLAVVVAFVEMSYAKIRFFRIPRLLSAAFALSMIAIVTEYLI</sequence>
<keyword evidence="2 5" id="KW-0812">Transmembrane</keyword>
<dbReference type="InterPro" id="IPR001694">
    <property type="entry name" value="NADH_UbQ_OxRdtase_su1/FPO"/>
</dbReference>
<feature type="transmembrane region" description="Helical" evidence="5">
    <location>
        <begin position="61"/>
        <end position="83"/>
    </location>
</feature>